<feature type="transmembrane region" description="Helical" evidence="6">
    <location>
        <begin position="238"/>
        <end position="260"/>
    </location>
</feature>
<protein>
    <submittedName>
        <fullName evidence="8">RND family transporter</fullName>
    </submittedName>
</protein>
<proteinExistence type="predicted"/>
<sequence>MNALNKHQQDKATFLERIIFTHRPFVIIACLLVTVFLAWSATQVRPSTSFEKMIPLQHPFIQNMLEHRNDLANLGNTVRISVEAVNGDIFTKEYMETLRQIHDEVFYIPGVDRSGMKSLWSPSVRWTEVTEEGFAGGEVIPQTYDGSAKALDLLRNNVLKSGQIGRLVANNFKSSIVDVPLLEVYPDPKDQGKLMKLDYRQFSHELEEKIRDKYQLQNPNVKIHITGFAKKVGDLIDGLLMVVGFFGICFVITLVLLLWFTKCVRSTIAVLSTTLVAVIWQLGLLHIIGFGLDPYSMLVPFLIFAIGISHGVQKINGIALQSSDAETPLLAARRTFRQLFLPGMIAILADAVGFITLLVIDIGVIRELAIGASIGVAVIVFTNLILLPVAISYIGISKKAVQRSKEDAVRDHPFWRALSNFASPSVAPISVVIALAMFAGGMWQGHHLKIGDLDQGAPELRPDSRYNLDNDFIIRNYSTSSDVLVVMVASEAEGCSTHKTLSAIDELAWRLENTQGVQSAISLVTVSKQMIKGMNEGNLKWESLSRNQDVLNNSISRAEGLFNSNCSLAPLLVFLNDHKAETLDRAVAVVQDFAKANEKDDLKFKLAAGNAGIEAATNDVIKHSELTILILVYICVALMCLITFRSFAATLCIVLPLILTSVLGNALMATLGIGVKVATLPVIALGVGIGVDYGIYIYTRLESFLRQGLSLQEAYYETLKSTGKAVLFTGLCLAIGVATWIFSAIKFQADMGLMLTFMLLWNMFGALWLLPALARFLINPEKVRQKKASILVH</sequence>
<feature type="transmembrane region" description="Helical" evidence="6">
    <location>
        <begin position="679"/>
        <end position="698"/>
    </location>
</feature>
<evidence type="ECO:0000256" key="3">
    <source>
        <dbReference type="ARBA" id="ARBA00022692"/>
    </source>
</evidence>
<reference evidence="9" key="2">
    <citation type="submission" date="2019-06" db="EMBL/GenBank/DDBJ databases">
        <title>AzeR, a transcriptional regulator that responds to azelaic acid in Pseudomonas nitroreducens.</title>
        <authorList>
            <person name="Bez C."/>
            <person name="Javvadi S.G."/>
            <person name="Bertani I."/>
            <person name="Devescovi G."/>
            <person name="Studholme D.J."/>
            <person name="Geller A."/>
            <person name="Levy A."/>
            <person name="Venturi V."/>
        </authorList>
    </citation>
    <scope>NUCLEOTIDE SEQUENCE [LARGE SCALE GENOMIC DNA]</scope>
    <source>
        <strain evidence="9">DSM 9128</strain>
    </source>
</reference>
<feature type="transmembrane region" description="Helical" evidence="6">
    <location>
        <begin position="626"/>
        <end position="644"/>
    </location>
</feature>
<feature type="transmembrane region" description="Helical" evidence="6">
    <location>
        <begin position="339"/>
        <end position="360"/>
    </location>
</feature>
<evidence type="ECO:0000256" key="6">
    <source>
        <dbReference type="SAM" id="Phobius"/>
    </source>
</evidence>
<feature type="transmembrane region" description="Helical" evidence="6">
    <location>
        <begin position="651"/>
        <end position="673"/>
    </location>
</feature>
<keyword evidence="5 6" id="KW-0472">Membrane</keyword>
<feature type="transmembrane region" description="Helical" evidence="6">
    <location>
        <begin position="372"/>
        <end position="396"/>
    </location>
</feature>
<dbReference type="GO" id="GO:0005886">
    <property type="term" value="C:plasma membrane"/>
    <property type="evidence" value="ECO:0007669"/>
    <property type="project" value="UniProtKB-SubCell"/>
</dbReference>
<feature type="transmembrane region" description="Helical" evidence="6">
    <location>
        <begin position="725"/>
        <end position="745"/>
    </location>
</feature>
<evidence type="ECO:0000256" key="1">
    <source>
        <dbReference type="ARBA" id="ARBA00004651"/>
    </source>
</evidence>
<dbReference type="PANTHER" id="PTHR33406">
    <property type="entry name" value="MEMBRANE PROTEIN MJ1562-RELATED"/>
    <property type="match status" value="1"/>
</dbReference>
<evidence type="ECO:0000256" key="4">
    <source>
        <dbReference type="ARBA" id="ARBA00022989"/>
    </source>
</evidence>
<feature type="transmembrane region" description="Helical" evidence="6">
    <location>
        <begin position="294"/>
        <end position="312"/>
    </location>
</feature>
<feature type="transmembrane region" description="Helical" evidence="6">
    <location>
        <begin position="751"/>
        <end position="778"/>
    </location>
</feature>
<reference evidence="8 9" key="1">
    <citation type="submission" date="2019-05" db="EMBL/GenBank/DDBJ databases">
        <authorList>
            <person name="Moore K."/>
            <person name="O'Neill P."/>
            <person name="Farbos A."/>
            <person name="Studholme D.J."/>
        </authorList>
    </citation>
    <scope>NUCLEOTIDE SEQUENCE [LARGE SCALE GENOMIC DNA]</scope>
    <source>
        <strain evidence="8 9">DSM 9128</strain>
    </source>
</reference>
<dbReference type="PROSITE" id="PS50156">
    <property type="entry name" value="SSD"/>
    <property type="match status" value="1"/>
</dbReference>
<evidence type="ECO:0000256" key="2">
    <source>
        <dbReference type="ARBA" id="ARBA00022475"/>
    </source>
</evidence>
<dbReference type="SUPFAM" id="SSF82866">
    <property type="entry name" value="Multidrug efflux transporter AcrB transmembrane domain"/>
    <property type="match status" value="2"/>
</dbReference>
<comment type="caution">
    <text evidence="8">The sequence shown here is derived from an EMBL/GenBank/DDBJ whole genome shotgun (WGS) entry which is preliminary data.</text>
</comment>
<evidence type="ECO:0000313" key="8">
    <source>
        <dbReference type="EMBL" id="TLP72132.1"/>
    </source>
</evidence>
<dbReference type="EMBL" id="VASG01000005">
    <property type="protein sequence ID" value="TLP72132.1"/>
    <property type="molecule type" value="Genomic_DNA"/>
</dbReference>
<dbReference type="InterPro" id="IPR004869">
    <property type="entry name" value="MMPL_dom"/>
</dbReference>
<feature type="transmembrane region" description="Helical" evidence="6">
    <location>
        <begin position="417"/>
        <end position="443"/>
    </location>
</feature>
<dbReference type="Gene3D" id="1.20.1640.10">
    <property type="entry name" value="Multidrug efflux transporter AcrB transmembrane domain"/>
    <property type="match status" value="2"/>
</dbReference>
<dbReference type="InterPro" id="IPR050545">
    <property type="entry name" value="Mycobact_MmpL"/>
</dbReference>
<feature type="transmembrane region" description="Helical" evidence="6">
    <location>
        <begin position="20"/>
        <end position="39"/>
    </location>
</feature>
<dbReference type="Pfam" id="PF03176">
    <property type="entry name" value="MMPL"/>
    <property type="match status" value="1"/>
</dbReference>
<evidence type="ECO:0000256" key="5">
    <source>
        <dbReference type="ARBA" id="ARBA00023136"/>
    </source>
</evidence>
<accession>A0A5R9A0I0</accession>
<comment type="subcellular location">
    <subcellularLocation>
        <location evidence="1">Cell membrane</location>
        <topology evidence="1">Multi-pass membrane protein</topology>
    </subcellularLocation>
</comment>
<keyword evidence="2" id="KW-1003">Cell membrane</keyword>
<organism evidence="8 9">
    <name type="scientific">Pseudomonas nitroreducens</name>
    <dbReference type="NCBI Taxonomy" id="46680"/>
    <lineage>
        <taxon>Bacteria</taxon>
        <taxon>Pseudomonadati</taxon>
        <taxon>Pseudomonadota</taxon>
        <taxon>Gammaproteobacteria</taxon>
        <taxon>Pseudomonadales</taxon>
        <taxon>Pseudomonadaceae</taxon>
        <taxon>Pseudomonas</taxon>
    </lineage>
</organism>
<name>A0A5R9A0I0_PSENT</name>
<dbReference type="RefSeq" id="WP_081519390.1">
    <property type="nucleotide sequence ID" value="NZ_VASG01000005.1"/>
</dbReference>
<dbReference type="AlphaFoldDB" id="A0A5R9A0I0"/>
<feature type="domain" description="SSD" evidence="7">
    <location>
        <begin position="268"/>
        <end position="393"/>
    </location>
</feature>
<gene>
    <name evidence="8" type="ORF">FEA48_17675</name>
</gene>
<evidence type="ECO:0000259" key="7">
    <source>
        <dbReference type="PROSITE" id="PS50156"/>
    </source>
</evidence>
<evidence type="ECO:0000313" key="9">
    <source>
        <dbReference type="Proteomes" id="UP000307510"/>
    </source>
</evidence>
<dbReference type="InterPro" id="IPR000731">
    <property type="entry name" value="SSD"/>
</dbReference>
<feature type="transmembrane region" description="Helical" evidence="6">
    <location>
        <begin position="267"/>
        <end position="288"/>
    </location>
</feature>
<dbReference type="Proteomes" id="UP000307510">
    <property type="component" value="Unassembled WGS sequence"/>
</dbReference>
<keyword evidence="4 6" id="KW-1133">Transmembrane helix</keyword>
<dbReference type="PANTHER" id="PTHR33406:SF10">
    <property type="entry name" value="SSD DOMAIN-CONTAINING PROTEIN"/>
    <property type="match status" value="1"/>
</dbReference>
<keyword evidence="3 6" id="KW-0812">Transmembrane</keyword>